<feature type="signal peptide" evidence="10">
    <location>
        <begin position="1"/>
        <end position="24"/>
    </location>
</feature>
<organism evidence="12 13">
    <name type="scientific">Camelina sativa</name>
    <name type="common">False flax</name>
    <name type="synonym">Myagrum sativum</name>
    <dbReference type="NCBI Taxonomy" id="90675"/>
    <lineage>
        <taxon>Eukaryota</taxon>
        <taxon>Viridiplantae</taxon>
        <taxon>Streptophyta</taxon>
        <taxon>Embryophyta</taxon>
        <taxon>Tracheophyta</taxon>
        <taxon>Spermatophyta</taxon>
        <taxon>Magnoliopsida</taxon>
        <taxon>eudicotyledons</taxon>
        <taxon>Gunneridae</taxon>
        <taxon>Pentapetalae</taxon>
        <taxon>rosids</taxon>
        <taxon>malvids</taxon>
        <taxon>Brassicales</taxon>
        <taxon>Brassicaceae</taxon>
        <taxon>Camelineae</taxon>
        <taxon>Camelina</taxon>
    </lineage>
</organism>
<evidence type="ECO:0000256" key="6">
    <source>
        <dbReference type="ARBA" id="ARBA00023163"/>
    </source>
</evidence>
<dbReference type="PROSITE" id="PS01361">
    <property type="entry name" value="ZF_DOF_1"/>
    <property type="match status" value="1"/>
</dbReference>
<evidence type="ECO:0000256" key="5">
    <source>
        <dbReference type="ARBA" id="ARBA00023125"/>
    </source>
</evidence>
<feature type="region of interest" description="Disordered" evidence="9">
    <location>
        <begin position="155"/>
        <end position="188"/>
    </location>
</feature>
<evidence type="ECO:0000256" key="2">
    <source>
        <dbReference type="ARBA" id="ARBA00022771"/>
    </source>
</evidence>
<keyword evidence="12" id="KW-1185">Reference proteome</keyword>
<feature type="compositionally biased region" description="Polar residues" evidence="9">
    <location>
        <begin position="275"/>
        <end position="284"/>
    </location>
</feature>
<keyword evidence="2 8" id="KW-0863">Zinc-finger</keyword>
<evidence type="ECO:0000256" key="8">
    <source>
        <dbReference type="PROSITE-ProRule" id="PRU00071"/>
    </source>
</evidence>
<name>A0ABM0WGY7_CAMSA</name>
<evidence type="ECO:0000256" key="9">
    <source>
        <dbReference type="SAM" id="MobiDB-lite"/>
    </source>
</evidence>
<dbReference type="PANTHER" id="PTHR31089">
    <property type="entry name" value="CYCLIC DOF FACTOR 2"/>
    <property type="match status" value="1"/>
</dbReference>
<keyword evidence="4" id="KW-0805">Transcription regulation</keyword>
<feature type="chain" id="PRO_5045865812" evidence="10">
    <location>
        <begin position="25"/>
        <end position="464"/>
    </location>
</feature>
<evidence type="ECO:0000313" key="13">
    <source>
        <dbReference type="RefSeq" id="XP_010470950.1"/>
    </source>
</evidence>
<feature type="compositionally biased region" description="Low complexity" evidence="9">
    <location>
        <begin position="172"/>
        <end position="181"/>
    </location>
</feature>
<dbReference type="InterPro" id="IPR003851">
    <property type="entry name" value="Znf_Dof"/>
</dbReference>
<dbReference type="InterPro" id="IPR045174">
    <property type="entry name" value="Dof"/>
</dbReference>
<sequence>MLTCNFLFLSIYLLSSSFMHYLSSLIPNPKPLVFLSMLRSLKKEKNDLNLHIPRSFHHNIVMSKTRDTEIKLFGRTITSFLAVNHCDPSSVSPFHDVSSDQSKDGSSSSSSSSCSPTIGPNKVPADKNEKENNRFKDPYILSDLNKPLKAVSEISSSPISSKTNCDQQSEITTTTTTSTTSGEKSTALKKPDKLLPCPRCESANTKFCYYNNYNVNQPRYFCRNCQRYWTAGGSMRSVPVGSGRRKNKGWPSSNHYLQVTSEDCDNNHSGTILSFGSSESSVTETGKHQSGDTAKKSADHSVSQEHQNYQGFLPPQVMSPNNTSPWPYQWSPTGPNANFYPIPFYWGCTVPICPTSETPPCLGKRSRDHQTEGGINNTTTTSTTRARLVSESLRVNGQATKSAVWSKLPTKPEKKTQGFSLFNGFDTKGNSNRRSLVVPQTSYSLQANPAAMSRVMNFRESMQQ</sequence>
<evidence type="ECO:0000256" key="4">
    <source>
        <dbReference type="ARBA" id="ARBA00023015"/>
    </source>
</evidence>
<feature type="compositionally biased region" description="Low complexity" evidence="9">
    <location>
        <begin position="104"/>
        <end position="115"/>
    </location>
</feature>
<feature type="region of interest" description="Disordered" evidence="9">
    <location>
        <begin position="275"/>
        <end position="306"/>
    </location>
</feature>
<feature type="region of interest" description="Disordered" evidence="9">
    <location>
        <begin position="93"/>
        <end position="138"/>
    </location>
</feature>
<protein>
    <submittedName>
        <fullName evidence="13">Cyclic dof factor 5-like</fullName>
    </submittedName>
</protein>
<evidence type="ECO:0000259" key="11">
    <source>
        <dbReference type="PROSITE" id="PS50884"/>
    </source>
</evidence>
<evidence type="ECO:0000256" key="3">
    <source>
        <dbReference type="ARBA" id="ARBA00022833"/>
    </source>
</evidence>
<proteinExistence type="predicted"/>
<gene>
    <name evidence="13" type="primary">LOC104750800</name>
</gene>
<feature type="domain" description="Dof-type" evidence="11">
    <location>
        <begin position="195"/>
        <end position="249"/>
    </location>
</feature>
<reference evidence="12" key="1">
    <citation type="journal article" date="2014" name="Nat. Commun.">
        <title>The emerging biofuel crop Camelina sativa retains a highly undifferentiated hexaploid genome structure.</title>
        <authorList>
            <person name="Kagale S."/>
            <person name="Koh C."/>
            <person name="Nixon J."/>
            <person name="Bollina V."/>
            <person name="Clarke W.E."/>
            <person name="Tuteja R."/>
            <person name="Spillane C."/>
            <person name="Robinson S.J."/>
            <person name="Links M.G."/>
            <person name="Clarke C."/>
            <person name="Higgins E.E."/>
            <person name="Huebert T."/>
            <person name="Sharpe A.G."/>
            <person name="Parkin I.A."/>
        </authorList>
    </citation>
    <scope>NUCLEOTIDE SEQUENCE [LARGE SCALE GENOMIC DNA]</scope>
    <source>
        <strain evidence="12">cv. DH55</strain>
    </source>
</reference>
<keyword evidence="3" id="KW-0862">Zinc</keyword>
<feature type="compositionally biased region" description="Basic and acidic residues" evidence="9">
    <location>
        <begin position="285"/>
        <end position="303"/>
    </location>
</feature>
<accession>A0ABM0WGY7</accession>
<dbReference type="Proteomes" id="UP000694864">
    <property type="component" value="Chromosome 16"/>
</dbReference>
<dbReference type="GeneID" id="104750800"/>
<dbReference type="PANTHER" id="PTHR31089:SF78">
    <property type="entry name" value="CYCLIC DOF FACTOR 5"/>
    <property type="match status" value="1"/>
</dbReference>
<evidence type="ECO:0000256" key="1">
    <source>
        <dbReference type="ARBA" id="ARBA00022723"/>
    </source>
</evidence>
<feature type="compositionally biased region" description="Basic and acidic residues" evidence="9">
    <location>
        <begin position="124"/>
        <end position="137"/>
    </location>
</feature>
<evidence type="ECO:0000256" key="7">
    <source>
        <dbReference type="ARBA" id="ARBA00023242"/>
    </source>
</evidence>
<dbReference type="RefSeq" id="XP_010470950.1">
    <property type="nucleotide sequence ID" value="XM_010472648.2"/>
</dbReference>
<dbReference type="PROSITE" id="PS50884">
    <property type="entry name" value="ZF_DOF_2"/>
    <property type="match status" value="1"/>
</dbReference>
<dbReference type="Pfam" id="PF02701">
    <property type="entry name" value="Zn_ribbon_Dof"/>
    <property type="match status" value="1"/>
</dbReference>
<keyword evidence="10" id="KW-0732">Signal</keyword>
<keyword evidence="5 8" id="KW-0238">DNA-binding</keyword>
<feature type="compositionally biased region" description="Polar residues" evidence="9">
    <location>
        <begin position="162"/>
        <end position="171"/>
    </location>
</feature>
<evidence type="ECO:0000256" key="10">
    <source>
        <dbReference type="SAM" id="SignalP"/>
    </source>
</evidence>
<reference evidence="13" key="2">
    <citation type="submission" date="2025-08" db="UniProtKB">
        <authorList>
            <consortium name="RefSeq"/>
        </authorList>
    </citation>
    <scope>IDENTIFICATION</scope>
    <source>
        <tissue evidence="13">Leaf</tissue>
    </source>
</reference>
<keyword evidence="1" id="KW-0479">Metal-binding</keyword>
<evidence type="ECO:0000313" key="12">
    <source>
        <dbReference type="Proteomes" id="UP000694864"/>
    </source>
</evidence>
<comment type="subcellular location">
    <subcellularLocation>
        <location evidence="8">Nucleus</location>
    </subcellularLocation>
</comment>
<keyword evidence="7 8" id="KW-0539">Nucleus</keyword>
<keyword evidence="6" id="KW-0804">Transcription</keyword>